<accession>A0A8J7L0E6</accession>
<feature type="domain" description="ABC transmembrane type-1" evidence="9">
    <location>
        <begin position="80"/>
        <end position="283"/>
    </location>
</feature>
<feature type="transmembrane region" description="Helical" evidence="8">
    <location>
        <begin position="36"/>
        <end position="56"/>
    </location>
</feature>
<evidence type="ECO:0000256" key="1">
    <source>
        <dbReference type="ARBA" id="ARBA00004651"/>
    </source>
</evidence>
<keyword evidence="11" id="KW-1185">Reference proteome</keyword>
<dbReference type="PANTHER" id="PTHR42929:SF1">
    <property type="entry name" value="INNER MEMBRANE ABC TRANSPORTER PERMEASE PROTEIN YDCU-RELATED"/>
    <property type="match status" value="1"/>
</dbReference>
<dbReference type="PROSITE" id="PS50928">
    <property type="entry name" value="ABC_TM1"/>
    <property type="match status" value="1"/>
</dbReference>
<evidence type="ECO:0000259" key="9">
    <source>
        <dbReference type="PROSITE" id="PS50928"/>
    </source>
</evidence>
<sequence>MRIKNISSTRAVKVPASDTGLQISKTNKVKWLSYPYILWMAGFIIIPLFMIIFYGLSNDEGRFTLENISLILNPVHKKALFLALELSLTSTLICLILAYPLALILSKFKMKSNSFIVLIIILPMWMNFLLRTIAWQNILERTGIINTFLQFFHLPTLNIINTPSAIVLGMVYNFLPFMVLPIYNVLIKIDKDIINAARDLGANSRQTFGKIILPLSLPGVISGITMVFVPSLTTFVISTILGGSKIVLIGNVIEQQFRLGNWNTGSGLSLVLMIFILLSMAILSKYDKESEGNNIW</sequence>
<keyword evidence="5 8" id="KW-0812">Transmembrane</keyword>
<evidence type="ECO:0000256" key="3">
    <source>
        <dbReference type="ARBA" id="ARBA00022448"/>
    </source>
</evidence>
<evidence type="ECO:0000256" key="4">
    <source>
        <dbReference type="ARBA" id="ARBA00022475"/>
    </source>
</evidence>
<name>A0A8J7L0E6_9FIRM</name>
<evidence type="ECO:0000313" key="11">
    <source>
        <dbReference type="Proteomes" id="UP000623269"/>
    </source>
</evidence>
<dbReference type="SUPFAM" id="SSF161098">
    <property type="entry name" value="MetI-like"/>
    <property type="match status" value="1"/>
</dbReference>
<feature type="transmembrane region" description="Helical" evidence="8">
    <location>
        <begin position="165"/>
        <end position="187"/>
    </location>
</feature>
<reference evidence="10" key="1">
    <citation type="submission" date="2020-12" db="EMBL/GenBank/DDBJ databases">
        <title>M. sibirica DSM 26468T genome.</title>
        <authorList>
            <person name="Thieme N."/>
            <person name="Rettenmaier R."/>
            <person name="Zverlov V."/>
            <person name="Liebl W."/>
        </authorList>
    </citation>
    <scope>NUCLEOTIDE SEQUENCE</scope>
    <source>
        <strain evidence="10">DSM 26468</strain>
    </source>
</reference>
<comment type="subcellular location">
    <subcellularLocation>
        <location evidence="1 8">Cell membrane</location>
        <topology evidence="1 8">Multi-pass membrane protein</topology>
    </subcellularLocation>
</comment>
<evidence type="ECO:0000256" key="5">
    <source>
        <dbReference type="ARBA" id="ARBA00022692"/>
    </source>
</evidence>
<gene>
    <name evidence="10" type="ORF">I5677_14960</name>
</gene>
<feature type="transmembrane region" description="Helical" evidence="8">
    <location>
        <begin position="208"/>
        <end position="229"/>
    </location>
</feature>
<proteinExistence type="inferred from homology"/>
<feature type="transmembrane region" description="Helical" evidence="8">
    <location>
        <begin position="79"/>
        <end position="103"/>
    </location>
</feature>
<protein>
    <submittedName>
        <fullName evidence="10">ABC transporter permease</fullName>
    </submittedName>
</protein>
<feature type="transmembrane region" description="Helical" evidence="8">
    <location>
        <begin position="265"/>
        <end position="283"/>
    </location>
</feature>
<feature type="transmembrane region" description="Helical" evidence="8">
    <location>
        <begin position="115"/>
        <end position="134"/>
    </location>
</feature>
<evidence type="ECO:0000256" key="6">
    <source>
        <dbReference type="ARBA" id="ARBA00022989"/>
    </source>
</evidence>
<dbReference type="EMBL" id="JAEAGR010000018">
    <property type="protein sequence ID" value="MBH1942198.1"/>
    <property type="molecule type" value="Genomic_DNA"/>
</dbReference>
<evidence type="ECO:0000256" key="7">
    <source>
        <dbReference type="ARBA" id="ARBA00023136"/>
    </source>
</evidence>
<feature type="transmembrane region" description="Helical" evidence="8">
    <location>
        <begin position="235"/>
        <end position="253"/>
    </location>
</feature>
<keyword evidence="3 8" id="KW-0813">Transport</keyword>
<keyword evidence="4" id="KW-1003">Cell membrane</keyword>
<dbReference type="GO" id="GO:0005886">
    <property type="term" value="C:plasma membrane"/>
    <property type="evidence" value="ECO:0007669"/>
    <property type="project" value="UniProtKB-SubCell"/>
</dbReference>
<dbReference type="AlphaFoldDB" id="A0A8J7L0E6"/>
<dbReference type="InterPro" id="IPR035906">
    <property type="entry name" value="MetI-like_sf"/>
</dbReference>
<keyword evidence="7 8" id="KW-0472">Membrane</keyword>
<dbReference type="CDD" id="cd06261">
    <property type="entry name" value="TM_PBP2"/>
    <property type="match status" value="1"/>
</dbReference>
<dbReference type="Pfam" id="PF00528">
    <property type="entry name" value="BPD_transp_1"/>
    <property type="match status" value="1"/>
</dbReference>
<evidence type="ECO:0000313" key="10">
    <source>
        <dbReference type="EMBL" id="MBH1942198.1"/>
    </source>
</evidence>
<organism evidence="10 11">
    <name type="scientific">Mobilitalea sibirica</name>
    <dbReference type="NCBI Taxonomy" id="1462919"/>
    <lineage>
        <taxon>Bacteria</taxon>
        <taxon>Bacillati</taxon>
        <taxon>Bacillota</taxon>
        <taxon>Clostridia</taxon>
        <taxon>Lachnospirales</taxon>
        <taxon>Lachnospiraceae</taxon>
        <taxon>Mobilitalea</taxon>
    </lineage>
</organism>
<evidence type="ECO:0000256" key="8">
    <source>
        <dbReference type="RuleBase" id="RU363032"/>
    </source>
</evidence>
<comment type="caution">
    <text evidence="10">The sequence shown here is derived from an EMBL/GenBank/DDBJ whole genome shotgun (WGS) entry which is preliminary data.</text>
</comment>
<dbReference type="Proteomes" id="UP000623269">
    <property type="component" value="Unassembled WGS sequence"/>
</dbReference>
<dbReference type="PANTHER" id="PTHR42929">
    <property type="entry name" value="INNER MEMBRANE ABC TRANSPORTER PERMEASE PROTEIN YDCU-RELATED-RELATED"/>
    <property type="match status" value="1"/>
</dbReference>
<comment type="similarity">
    <text evidence="2">Belongs to the binding-protein-dependent transport system permease family. CysTW subfamily.</text>
</comment>
<dbReference type="GO" id="GO:0055085">
    <property type="term" value="P:transmembrane transport"/>
    <property type="evidence" value="ECO:0007669"/>
    <property type="project" value="InterPro"/>
</dbReference>
<dbReference type="InterPro" id="IPR000515">
    <property type="entry name" value="MetI-like"/>
</dbReference>
<keyword evidence="6 8" id="KW-1133">Transmembrane helix</keyword>
<dbReference type="Gene3D" id="1.10.3720.10">
    <property type="entry name" value="MetI-like"/>
    <property type="match status" value="1"/>
</dbReference>
<evidence type="ECO:0000256" key="2">
    <source>
        <dbReference type="ARBA" id="ARBA00007069"/>
    </source>
</evidence>